<evidence type="ECO:0008006" key="5">
    <source>
        <dbReference type="Google" id="ProtNLM"/>
    </source>
</evidence>
<dbReference type="EMBL" id="JAPFPW010000005">
    <property type="protein sequence ID" value="MCW7753607.1"/>
    <property type="molecule type" value="Genomic_DNA"/>
</dbReference>
<protein>
    <recommendedName>
        <fullName evidence="5">DUF4292 domain-containing protein</fullName>
    </recommendedName>
</protein>
<feature type="chain" id="PRO_5045603369" description="DUF4292 domain-containing protein" evidence="2">
    <location>
        <begin position="19"/>
        <end position="243"/>
    </location>
</feature>
<name>A0ABT3N831_9BACT</name>
<dbReference type="RefSeq" id="WP_265424477.1">
    <property type="nucleotide sequence ID" value="NZ_JAPFPW010000005.1"/>
</dbReference>
<dbReference type="PROSITE" id="PS51257">
    <property type="entry name" value="PROKAR_LIPOPROTEIN"/>
    <property type="match status" value="1"/>
</dbReference>
<reference evidence="3 4" key="1">
    <citation type="submission" date="2022-11" db="EMBL/GenBank/DDBJ databases">
        <title>Desulfobotulus tamanensis H1 sp. nov. - anaerobic, alkaliphilic, sulphate reducing bacterium isolated from terrestrial mud volcano.</title>
        <authorList>
            <person name="Frolova A."/>
            <person name="Merkel A.Y."/>
            <person name="Slobodkin A.I."/>
        </authorList>
    </citation>
    <scope>NUCLEOTIDE SEQUENCE [LARGE SCALE GENOMIC DNA]</scope>
    <source>
        <strain evidence="3 4">H1</strain>
    </source>
</reference>
<evidence type="ECO:0000313" key="3">
    <source>
        <dbReference type="EMBL" id="MCW7753607.1"/>
    </source>
</evidence>
<evidence type="ECO:0000256" key="2">
    <source>
        <dbReference type="SAM" id="SignalP"/>
    </source>
</evidence>
<dbReference type="InterPro" id="IPR029046">
    <property type="entry name" value="LolA/LolB/LppX"/>
</dbReference>
<keyword evidence="4" id="KW-1185">Reference proteome</keyword>
<accession>A0ABT3N831</accession>
<feature type="signal peptide" evidence="2">
    <location>
        <begin position="1"/>
        <end position="18"/>
    </location>
</feature>
<organism evidence="3 4">
    <name type="scientific">Desulfobotulus pelophilus</name>
    <dbReference type="NCBI Taxonomy" id="2823377"/>
    <lineage>
        <taxon>Bacteria</taxon>
        <taxon>Pseudomonadati</taxon>
        <taxon>Thermodesulfobacteriota</taxon>
        <taxon>Desulfobacteria</taxon>
        <taxon>Desulfobacterales</taxon>
        <taxon>Desulfobacteraceae</taxon>
        <taxon>Desulfobotulus</taxon>
    </lineage>
</organism>
<gene>
    <name evidence="3" type="ORF">OOT00_06340</name>
</gene>
<sequence>MTTAFRFILCLAFMAAAAACSRTTPMPMDSGAIPAVLQARQTLPQHFTGRAVLTLPENLPPGGTLQLAYAVSHTRGIRIAALSPMGTPVMEMTAGPDQAAIRDSETGKIHRAASLSAITRRLMGLSLDMDELSRLLAGEIPLPRWTSVVYDGPSTFLLVDGRHVQARIALDESGEILRMERLRRRAVLYTLTTLSDNPRVWEIESGEYILRLRIRQITPADPIDPSVFRLTTLSPPLLPTRKA</sequence>
<keyword evidence="1 2" id="KW-0732">Signal</keyword>
<comment type="caution">
    <text evidence="3">The sequence shown here is derived from an EMBL/GenBank/DDBJ whole genome shotgun (WGS) entry which is preliminary data.</text>
</comment>
<dbReference type="Proteomes" id="UP001209681">
    <property type="component" value="Unassembled WGS sequence"/>
</dbReference>
<evidence type="ECO:0000256" key="1">
    <source>
        <dbReference type="ARBA" id="ARBA00022729"/>
    </source>
</evidence>
<proteinExistence type="predicted"/>
<dbReference type="SUPFAM" id="SSF89392">
    <property type="entry name" value="Prokaryotic lipoproteins and lipoprotein localization factors"/>
    <property type="match status" value="1"/>
</dbReference>
<dbReference type="Gene3D" id="2.50.20.10">
    <property type="entry name" value="Lipoprotein localisation LolA/LolB/LppX"/>
    <property type="match status" value="1"/>
</dbReference>
<evidence type="ECO:0000313" key="4">
    <source>
        <dbReference type="Proteomes" id="UP001209681"/>
    </source>
</evidence>